<evidence type="ECO:0000313" key="2">
    <source>
        <dbReference type="EMBL" id="QPJ63104.1"/>
    </source>
</evidence>
<reference evidence="2 3" key="1">
    <citation type="submission" date="2020-02" db="EMBL/GenBank/DDBJ databases">
        <title>Genomic and physiological characterization of two novel Nitrospinaceae genera.</title>
        <authorList>
            <person name="Mueller A.J."/>
            <person name="Jung M.-Y."/>
            <person name="Strachan C.R."/>
            <person name="Herbold C.W."/>
            <person name="Kirkegaard R.H."/>
            <person name="Daims H."/>
        </authorList>
    </citation>
    <scope>NUCLEOTIDE SEQUENCE [LARGE SCALE GENOMIC DNA]</scope>
    <source>
        <strain evidence="2">EB</strain>
    </source>
</reference>
<dbReference type="EMBL" id="CP048685">
    <property type="protein sequence ID" value="QPJ63104.1"/>
    <property type="molecule type" value="Genomic_DNA"/>
</dbReference>
<protein>
    <submittedName>
        <fullName evidence="2">Uncharacterized protein</fullName>
    </submittedName>
</protein>
<feature type="transmembrane region" description="Helical" evidence="1">
    <location>
        <begin position="9"/>
        <end position="28"/>
    </location>
</feature>
<dbReference type="Proteomes" id="UP000594688">
    <property type="component" value="Chromosome"/>
</dbReference>
<sequence length="297" mass="34381">MKEKAIKGYLNSLVFFSFIVFLGVAEFYGKAVEKAVGNYLKWNNHERAQLGRMWERDQEQLAAKKKIQSILSNQNLRRISSDSIKSFRELFQSLNPSFPLLVSRDKFLQLYFDFPGKWARRIISPFELIEIDSNKSWSRVLMSRFGSWITVSFINAQNFPIREVFLTVDQIEEMESTRTVEEGTLEAQEFLSESIYPIKEFLEVMRTLDPITQETLFPDPQWFLSKEFHITRVGVKNDSPRFPGAVVFGIEYESEFFTQVLLIPVPQEVANNMLSLIERSPQDAGALSSFSNEGGLR</sequence>
<keyword evidence="1" id="KW-1133">Transmembrane helix</keyword>
<keyword evidence="1" id="KW-0472">Membrane</keyword>
<proteinExistence type="predicted"/>
<organism evidence="2 3">
    <name type="scientific">Candidatus Nitronauta litoralis</name>
    <dbReference type="NCBI Taxonomy" id="2705533"/>
    <lineage>
        <taxon>Bacteria</taxon>
        <taxon>Pseudomonadati</taxon>
        <taxon>Nitrospinota/Tectimicrobiota group</taxon>
        <taxon>Nitrospinota</taxon>
        <taxon>Nitrospinia</taxon>
        <taxon>Nitrospinales</taxon>
        <taxon>Nitrospinaceae</taxon>
        <taxon>Candidatus Nitronauta</taxon>
    </lineage>
</organism>
<evidence type="ECO:0000313" key="3">
    <source>
        <dbReference type="Proteomes" id="UP000594688"/>
    </source>
</evidence>
<keyword evidence="1" id="KW-0812">Transmembrane</keyword>
<dbReference type="AlphaFoldDB" id="A0A7T0BY50"/>
<accession>A0A7T0BY50</accession>
<gene>
    <name evidence="2" type="ORF">G3M70_14960</name>
</gene>
<evidence type="ECO:0000256" key="1">
    <source>
        <dbReference type="SAM" id="Phobius"/>
    </source>
</evidence>
<dbReference type="KEGG" id="nli:G3M70_14960"/>
<name>A0A7T0BY50_9BACT</name>